<dbReference type="InterPro" id="IPR003953">
    <property type="entry name" value="FAD-dep_OxRdtase_2_FAD-bd"/>
</dbReference>
<comment type="caution">
    <text evidence="7">The sequence shown here is derived from an EMBL/GenBank/DDBJ whole genome shotgun (WGS) entry which is preliminary data.</text>
</comment>
<dbReference type="Pfam" id="PF00890">
    <property type="entry name" value="FAD_binding_2"/>
    <property type="match status" value="1"/>
</dbReference>
<dbReference type="GO" id="GO:0050660">
    <property type="term" value="F:flavin adenine dinucleotide binding"/>
    <property type="evidence" value="ECO:0007669"/>
    <property type="project" value="TreeGrafter"/>
</dbReference>
<evidence type="ECO:0000259" key="5">
    <source>
        <dbReference type="Pfam" id="PF00890"/>
    </source>
</evidence>
<dbReference type="RefSeq" id="WP_208107488.1">
    <property type="nucleotide sequence ID" value="NZ_SNWX01000004.1"/>
</dbReference>
<dbReference type="GO" id="GO:0009055">
    <property type="term" value="F:electron transfer activity"/>
    <property type="evidence" value="ECO:0007669"/>
    <property type="project" value="TreeGrafter"/>
</dbReference>
<dbReference type="Pfam" id="PF02910">
    <property type="entry name" value="Succ_DH_flav_C"/>
    <property type="match status" value="1"/>
</dbReference>
<feature type="domain" description="FAD-dependent oxidoreductase 2 FAD-binding" evidence="5">
    <location>
        <begin position="14"/>
        <end position="377"/>
    </location>
</feature>
<dbReference type="PANTHER" id="PTHR11632:SF73">
    <property type="entry name" value="BLR3196 PROTEIN"/>
    <property type="match status" value="1"/>
</dbReference>
<organism evidence="7 8">
    <name type="scientific">Halanaerobium saccharolyticum</name>
    <dbReference type="NCBI Taxonomy" id="43595"/>
    <lineage>
        <taxon>Bacteria</taxon>
        <taxon>Bacillati</taxon>
        <taxon>Bacillota</taxon>
        <taxon>Clostridia</taxon>
        <taxon>Halanaerobiales</taxon>
        <taxon>Halanaerobiaceae</taxon>
        <taxon>Halanaerobium</taxon>
    </lineage>
</organism>
<dbReference type="Gene3D" id="1.20.58.100">
    <property type="entry name" value="Fumarate reductase/succinate dehydrogenase flavoprotein-like, C-terminal domain"/>
    <property type="match status" value="1"/>
</dbReference>
<dbReference type="PANTHER" id="PTHR11632">
    <property type="entry name" value="SUCCINATE DEHYDROGENASE 2 FLAVOPROTEIN SUBUNIT"/>
    <property type="match status" value="1"/>
</dbReference>
<dbReference type="GO" id="GO:0000104">
    <property type="term" value="F:succinate dehydrogenase activity"/>
    <property type="evidence" value="ECO:0007669"/>
    <property type="project" value="TreeGrafter"/>
</dbReference>
<gene>
    <name evidence="7" type="ORF">DFR79_104196</name>
</gene>
<reference evidence="7 8" key="1">
    <citation type="submission" date="2019-03" db="EMBL/GenBank/DDBJ databases">
        <title>Subsurface microbial communities from deep shales in Ohio and West Virginia, USA.</title>
        <authorList>
            <person name="Wrighton K."/>
        </authorList>
    </citation>
    <scope>NUCLEOTIDE SEQUENCE [LARGE SCALE GENOMIC DNA]</scope>
    <source>
        <strain evidence="7 8">MA284_T2</strain>
    </source>
</reference>
<keyword evidence="4" id="KW-0175">Coiled coil</keyword>
<dbReference type="PIRSF" id="PIRSF000171">
    <property type="entry name" value="SDHA_APRA_LASPO"/>
    <property type="match status" value="1"/>
</dbReference>
<evidence type="ECO:0000313" key="7">
    <source>
        <dbReference type="EMBL" id="TDO94230.1"/>
    </source>
</evidence>
<dbReference type="AlphaFoldDB" id="A0A4R6M1J0"/>
<dbReference type="InterPro" id="IPR037099">
    <property type="entry name" value="Fum_R/Succ_DH_flav-like_C_sf"/>
</dbReference>
<keyword evidence="1" id="KW-0285">Flavoprotein</keyword>
<dbReference type="InterPro" id="IPR030664">
    <property type="entry name" value="SdhA/FrdA/AprA"/>
</dbReference>
<dbReference type="Gene3D" id="3.90.700.10">
    <property type="entry name" value="Succinate dehydrogenase/fumarate reductase flavoprotein, catalytic domain"/>
    <property type="match status" value="1"/>
</dbReference>
<accession>A0A4R6M1J0</accession>
<dbReference type="SUPFAM" id="SSF51905">
    <property type="entry name" value="FAD/NAD(P)-binding domain"/>
    <property type="match status" value="1"/>
</dbReference>
<protein>
    <submittedName>
        <fullName evidence="7">Dissimilatory adenylylsulfate reductase alpha subunit</fullName>
    </submittedName>
</protein>
<evidence type="ECO:0000256" key="3">
    <source>
        <dbReference type="PIRSR" id="PIRSR000171-1"/>
    </source>
</evidence>
<sequence length="579" mass="64928">MEAAKWRKKIIETDLLVIGGGAAGCYAAVTARREDPKLDVTVIEKAHIERSGCLAAGINAINAYLNPGETPESYLHYVKNDSYGLVRDDLVYSIGRGLNKVTREVEDWGLKILKNEDGNYLKRSSRSIKIEGENFKEVLAAEVERSGVRILNKTAALNYIQKDGRVCGAFALNLREDKFYVIKAKAVICATGGAAGIYEPNNSGQAQHKMWYPPFNTGAGYAMGIRAGAEMTTFEMRFVALRVKDVIAPTGSFAFAGGRQVNDLGEEYLKKYNRITTAMRLYATVRENKEGRGPCYLDLGHLETEKKEKLAESLLGMCPGIVLKWEDKQADLSELKVEIEGTEPYIVGGHCQSGYWIGLDRSTSLPGLFAAGDVAGGAPKKYVTGAFVEGEIAAKSAVREIKELPQNFLDLNISELITNEYQRLKSVLDNSEGPGASDLEESLQQLMENYAGGRSQYYELEALKLKQARSKLKELKAESKKVKADSLRDFLAVQELLERIDVAEVLIEHLLYREETRWPAYQSRIDFPERKKEWRKFVNSRRNLASGEVEIIEREYKSLEEYSAFADRSQEDFYLEYNL</sequence>
<evidence type="ECO:0000259" key="6">
    <source>
        <dbReference type="Pfam" id="PF02910"/>
    </source>
</evidence>
<feature type="coiled-coil region" evidence="4">
    <location>
        <begin position="458"/>
        <end position="485"/>
    </location>
</feature>
<evidence type="ECO:0000313" key="8">
    <source>
        <dbReference type="Proteomes" id="UP000295064"/>
    </source>
</evidence>
<dbReference type="GO" id="GO:0005886">
    <property type="term" value="C:plasma membrane"/>
    <property type="evidence" value="ECO:0007669"/>
    <property type="project" value="TreeGrafter"/>
</dbReference>
<dbReference type="NCBIfam" id="NF005331">
    <property type="entry name" value="PRK06854.1-2"/>
    <property type="match status" value="1"/>
</dbReference>
<name>A0A4R6M1J0_9FIRM</name>
<dbReference type="EMBL" id="SNWX01000004">
    <property type="protein sequence ID" value="TDO94230.1"/>
    <property type="molecule type" value="Genomic_DNA"/>
</dbReference>
<dbReference type="PRINTS" id="PR00368">
    <property type="entry name" value="FADPNR"/>
</dbReference>
<dbReference type="InterPro" id="IPR027477">
    <property type="entry name" value="Succ_DH/fumarate_Rdtase_cat_sf"/>
</dbReference>
<dbReference type="Gene3D" id="3.50.50.60">
    <property type="entry name" value="FAD/NAD(P)-binding domain"/>
    <property type="match status" value="1"/>
</dbReference>
<dbReference type="Proteomes" id="UP000295064">
    <property type="component" value="Unassembled WGS sequence"/>
</dbReference>
<evidence type="ECO:0000256" key="1">
    <source>
        <dbReference type="ARBA" id="ARBA00022630"/>
    </source>
</evidence>
<dbReference type="PROSITE" id="PS51257">
    <property type="entry name" value="PROKAR_LIPOPROTEIN"/>
    <property type="match status" value="1"/>
</dbReference>
<dbReference type="InterPro" id="IPR036188">
    <property type="entry name" value="FAD/NAD-bd_sf"/>
</dbReference>
<evidence type="ECO:0000256" key="4">
    <source>
        <dbReference type="SAM" id="Coils"/>
    </source>
</evidence>
<dbReference type="InterPro" id="IPR015939">
    <property type="entry name" value="Fum_Rdtase/Succ_DH_flav-like_C"/>
</dbReference>
<dbReference type="GO" id="GO:0033765">
    <property type="term" value="F:steroid dehydrogenase activity, acting on the CH-CH group of donors"/>
    <property type="evidence" value="ECO:0007669"/>
    <property type="project" value="UniProtKB-ARBA"/>
</dbReference>
<dbReference type="SUPFAM" id="SSF56425">
    <property type="entry name" value="Succinate dehydrogenase/fumarate reductase flavoprotein, catalytic domain"/>
    <property type="match status" value="1"/>
</dbReference>
<evidence type="ECO:0000256" key="2">
    <source>
        <dbReference type="ARBA" id="ARBA00023002"/>
    </source>
</evidence>
<dbReference type="GO" id="GO:0009061">
    <property type="term" value="P:anaerobic respiration"/>
    <property type="evidence" value="ECO:0007669"/>
    <property type="project" value="TreeGrafter"/>
</dbReference>
<feature type="active site" description="Proton acceptor" evidence="3">
    <location>
        <position position="280"/>
    </location>
</feature>
<proteinExistence type="predicted"/>
<keyword evidence="2" id="KW-0560">Oxidoreductase</keyword>
<dbReference type="SUPFAM" id="SSF46977">
    <property type="entry name" value="Succinate dehydrogenase/fumarate reductase flavoprotein C-terminal domain"/>
    <property type="match status" value="1"/>
</dbReference>
<feature type="domain" description="Fumarate reductase/succinate dehydrogenase flavoprotein-like C-terminal" evidence="6">
    <location>
        <begin position="442"/>
        <end position="551"/>
    </location>
</feature>